<name>A0A6J4VUN2_9CYAN</name>
<protein>
    <submittedName>
        <fullName evidence="1">Uncharacterized protein</fullName>
    </submittedName>
</protein>
<gene>
    <name evidence="1" type="ORF">AVDCRST_MAG81-3769</name>
</gene>
<sequence length="40" mass="4369">MMFNLAQGRWRKTIGTSAELRSAQAFFFIPALAGPKLAGN</sequence>
<evidence type="ECO:0000313" key="1">
    <source>
        <dbReference type="EMBL" id="CAA9585971.1"/>
    </source>
</evidence>
<proteinExistence type="predicted"/>
<dbReference type="AlphaFoldDB" id="A0A6J4VUN2"/>
<organism evidence="1">
    <name type="scientific">uncultured Synechococcales cyanobacterium</name>
    <dbReference type="NCBI Taxonomy" id="1936017"/>
    <lineage>
        <taxon>Bacteria</taxon>
        <taxon>Bacillati</taxon>
        <taxon>Cyanobacteriota</taxon>
        <taxon>Cyanophyceae</taxon>
        <taxon>Synechococcales</taxon>
        <taxon>environmental samples</taxon>
    </lineage>
</organism>
<accession>A0A6J4VUN2</accession>
<dbReference type="EMBL" id="CADCWO010000199">
    <property type="protein sequence ID" value="CAA9585971.1"/>
    <property type="molecule type" value="Genomic_DNA"/>
</dbReference>
<reference evidence="1" key="1">
    <citation type="submission" date="2020-02" db="EMBL/GenBank/DDBJ databases">
        <authorList>
            <person name="Meier V. D."/>
        </authorList>
    </citation>
    <scope>NUCLEOTIDE SEQUENCE</scope>
    <source>
        <strain evidence="1">AVDCRST_MAG81</strain>
    </source>
</reference>